<dbReference type="Pfam" id="PF06537">
    <property type="entry name" value="DHOR"/>
    <property type="match status" value="1"/>
</dbReference>
<dbReference type="PANTHER" id="PTHR30600">
    <property type="entry name" value="CYTOCHROME C PEROXIDASE-RELATED"/>
    <property type="match status" value="1"/>
</dbReference>
<evidence type="ECO:0000256" key="3">
    <source>
        <dbReference type="ARBA" id="ARBA00023004"/>
    </source>
</evidence>
<keyword evidence="3 4" id="KW-0408">Iron</keyword>
<feature type="domain" description="Cytochrome c" evidence="7">
    <location>
        <begin position="381"/>
        <end position="513"/>
    </location>
</feature>
<protein>
    <submittedName>
        <fullName evidence="8">Di-heme oxidoredictase family protein</fullName>
    </submittedName>
</protein>
<feature type="chain" id="PRO_5045300407" evidence="6">
    <location>
        <begin position="31"/>
        <end position="513"/>
    </location>
</feature>
<evidence type="ECO:0000256" key="2">
    <source>
        <dbReference type="ARBA" id="ARBA00022723"/>
    </source>
</evidence>
<dbReference type="SUPFAM" id="SSF46626">
    <property type="entry name" value="Cytochrome c"/>
    <property type="match status" value="1"/>
</dbReference>
<accession>A0ABW4JZF7</accession>
<organism evidence="8 9">
    <name type="scientific">Roseibium aestuarii</name>
    <dbReference type="NCBI Taxonomy" id="2600299"/>
    <lineage>
        <taxon>Bacteria</taxon>
        <taxon>Pseudomonadati</taxon>
        <taxon>Pseudomonadota</taxon>
        <taxon>Alphaproteobacteria</taxon>
        <taxon>Hyphomicrobiales</taxon>
        <taxon>Stappiaceae</taxon>
        <taxon>Roseibium</taxon>
    </lineage>
</organism>
<dbReference type="PROSITE" id="PS51007">
    <property type="entry name" value="CYTC"/>
    <property type="match status" value="1"/>
</dbReference>
<keyword evidence="1 4" id="KW-0349">Heme</keyword>
<reference evidence="9" key="1">
    <citation type="journal article" date="2019" name="Int. J. Syst. Evol. Microbiol.">
        <title>The Global Catalogue of Microorganisms (GCM) 10K type strain sequencing project: providing services to taxonomists for standard genome sequencing and annotation.</title>
        <authorList>
            <consortium name="The Broad Institute Genomics Platform"/>
            <consortium name="The Broad Institute Genome Sequencing Center for Infectious Disease"/>
            <person name="Wu L."/>
            <person name="Ma J."/>
        </authorList>
    </citation>
    <scope>NUCLEOTIDE SEQUENCE [LARGE SCALE GENOMIC DNA]</scope>
    <source>
        <strain evidence="9">JCM 3369</strain>
    </source>
</reference>
<evidence type="ECO:0000313" key="8">
    <source>
        <dbReference type="EMBL" id="MFD1697575.1"/>
    </source>
</evidence>
<keyword evidence="6" id="KW-0732">Signal</keyword>
<keyword evidence="9" id="KW-1185">Reference proteome</keyword>
<evidence type="ECO:0000256" key="1">
    <source>
        <dbReference type="ARBA" id="ARBA00022617"/>
    </source>
</evidence>
<evidence type="ECO:0000259" key="7">
    <source>
        <dbReference type="PROSITE" id="PS51007"/>
    </source>
</evidence>
<gene>
    <name evidence="8" type="ORF">ACFSC7_18810</name>
</gene>
<feature type="signal peptide" evidence="6">
    <location>
        <begin position="1"/>
        <end position="30"/>
    </location>
</feature>
<dbReference type="InterPro" id="IPR036909">
    <property type="entry name" value="Cyt_c-like_dom_sf"/>
</dbReference>
<name>A0ABW4JZF7_9HYPH</name>
<evidence type="ECO:0000256" key="5">
    <source>
        <dbReference type="SAM" id="MobiDB-lite"/>
    </source>
</evidence>
<sequence>MPLPAFRPSRLRILALTGLALLLATRATHAEPSQSLRPDLSDTDRARVEAITTPATDFSRAEPFEDNPGGAATSRKAGNRNVLTHPSANMTAQDMLDFRLGSALFDKLWTSSPSSTQASDGLGPLFNARACQSCHVRDGRGNPPLPGDRAVSLFLRLSIPPQTDEDRQKLADKTLLSIPEPTYGHQLQGFAVVGLAGEAQLAIETRDIEIALGGGETATLQAPTYHLEKLAYGPLHPQTMLSPRVTPAMTGLGLLEAINPTDILALADPQDADGDGISGKPSFVRDPETGALVLGRFGWKAGNPTIRAQAADAFSNDIGISTPLKPDAYGDCTPAQSACRTLPDGVQARLGDTEAPDPILDLVAFYSAHLAVPARRNVSDPQVLEGKRAFHESGCIACHRPKFVTSREAEREEHRFQLIWPYTDLLLHDMGEGLADHRPDGDANGREWRTPPLWGIGLTQTANGHTRYLHDGRARNLLEAVLWHGGEAQAARDKVVAMQPATREALIAFLKSL</sequence>
<evidence type="ECO:0000256" key="6">
    <source>
        <dbReference type="SAM" id="SignalP"/>
    </source>
</evidence>
<proteinExistence type="predicted"/>
<dbReference type="EMBL" id="JBHUFA010000016">
    <property type="protein sequence ID" value="MFD1697575.1"/>
    <property type="molecule type" value="Genomic_DNA"/>
</dbReference>
<dbReference type="Proteomes" id="UP001597327">
    <property type="component" value="Unassembled WGS sequence"/>
</dbReference>
<comment type="caution">
    <text evidence="8">The sequence shown here is derived from an EMBL/GenBank/DDBJ whole genome shotgun (WGS) entry which is preliminary data.</text>
</comment>
<dbReference type="InterPro" id="IPR010538">
    <property type="entry name" value="DHOR"/>
</dbReference>
<evidence type="ECO:0000256" key="4">
    <source>
        <dbReference type="PROSITE-ProRule" id="PRU00433"/>
    </source>
</evidence>
<dbReference type="PIRSF" id="PIRSF028099">
    <property type="entry name" value="DUF1111"/>
    <property type="match status" value="1"/>
</dbReference>
<feature type="region of interest" description="Disordered" evidence="5">
    <location>
        <begin position="52"/>
        <end position="82"/>
    </location>
</feature>
<dbReference type="Gene3D" id="1.10.760.10">
    <property type="entry name" value="Cytochrome c-like domain"/>
    <property type="match status" value="1"/>
</dbReference>
<keyword evidence="2 4" id="KW-0479">Metal-binding</keyword>
<evidence type="ECO:0000313" key="9">
    <source>
        <dbReference type="Proteomes" id="UP001597327"/>
    </source>
</evidence>
<dbReference type="InterPro" id="IPR051395">
    <property type="entry name" value="Cytochrome_c_Peroxidase/MauG"/>
</dbReference>
<dbReference type="InterPro" id="IPR009056">
    <property type="entry name" value="Cyt_c-like_dom"/>
</dbReference>
<dbReference type="PANTHER" id="PTHR30600:SF4">
    <property type="entry name" value="CYTOCHROME C DOMAIN-CONTAINING PROTEIN"/>
    <property type="match status" value="1"/>
</dbReference>